<dbReference type="InterPro" id="IPR012964">
    <property type="entry name" value="DUF1702"/>
</dbReference>
<dbReference type="EMBL" id="JARRAG010000005">
    <property type="protein sequence ID" value="MDG3008358.1"/>
    <property type="molecule type" value="Genomic_DNA"/>
</dbReference>
<reference evidence="1 2" key="1">
    <citation type="submission" date="2023-03" db="EMBL/GenBank/DDBJ databases">
        <title>Paludisphaera mucosa sp. nov. a novel planctomycete from northern fen.</title>
        <authorList>
            <person name="Ivanova A."/>
        </authorList>
    </citation>
    <scope>NUCLEOTIDE SEQUENCE [LARGE SCALE GENOMIC DNA]</scope>
    <source>
        <strain evidence="1 2">Pla2</strain>
    </source>
</reference>
<name>A0ABT6FLA6_9BACT</name>
<dbReference type="Proteomes" id="UP001216907">
    <property type="component" value="Unassembled WGS sequence"/>
</dbReference>
<evidence type="ECO:0000313" key="2">
    <source>
        <dbReference type="Proteomes" id="UP001216907"/>
    </source>
</evidence>
<dbReference type="RefSeq" id="WP_277864683.1">
    <property type="nucleotide sequence ID" value="NZ_JARRAG010000005.1"/>
</dbReference>
<sequence length="316" mass="33936">MLYRRFRRSWLGIEAEEAGFVRRGFREAGIEAHQRLESVGRVFIAGYNAALEAPNVVGLGERLDGFAVETRGFAYEGAAMAAAILDGLTPWGASRFRALLHGPGAPHVYMLHVGFGCALARLPWGSGRLLRGLDPLLGWLAVDGYGFHQGYFHPPRYLDACESPGEFAGYALRAFDQGLGRSLWFAEGADVGRIARRIGTFAPDRRVDLWAGVGLACGYAGGVGRDEITALRAACPDPEQLAQGAAFAAKARQRARNPAAHTELACRVLCGRGAEEAAVVTDDALIDLPGDQSAVPVYEIWRARIRTRLSGGGIAA</sequence>
<keyword evidence="2" id="KW-1185">Reference proteome</keyword>
<dbReference type="Pfam" id="PF08012">
    <property type="entry name" value="DUF1702"/>
    <property type="match status" value="1"/>
</dbReference>
<accession>A0ABT6FLA6</accession>
<comment type="caution">
    <text evidence="1">The sequence shown here is derived from an EMBL/GenBank/DDBJ whole genome shotgun (WGS) entry which is preliminary data.</text>
</comment>
<protein>
    <submittedName>
        <fullName evidence="1">DUF1702 family protein</fullName>
    </submittedName>
</protein>
<evidence type="ECO:0000313" key="1">
    <source>
        <dbReference type="EMBL" id="MDG3008358.1"/>
    </source>
</evidence>
<gene>
    <name evidence="1" type="ORF">PZE19_31705</name>
</gene>
<organism evidence="1 2">
    <name type="scientific">Paludisphaera mucosa</name>
    <dbReference type="NCBI Taxonomy" id="3030827"/>
    <lineage>
        <taxon>Bacteria</taxon>
        <taxon>Pseudomonadati</taxon>
        <taxon>Planctomycetota</taxon>
        <taxon>Planctomycetia</taxon>
        <taxon>Isosphaerales</taxon>
        <taxon>Isosphaeraceae</taxon>
        <taxon>Paludisphaera</taxon>
    </lineage>
</organism>
<proteinExistence type="predicted"/>